<protein>
    <submittedName>
        <fullName evidence="1">N-acetyltransferase</fullName>
    </submittedName>
</protein>
<sequence length="169" mass="19416">MIIRQENNNDYKNIYDLIKFTFEKASYRQGNEHKLVNSLRQGKSYIPELSLVAEINNKIAGYILFTKAKIGNKKILNLAPIVVHPDFQKQGIGKALIEKGHEIAKSLDYTFITVVGYKDYFPKFGYLPASYFGVNPPFFIPDDVFMAIDLDNSTTILKDYIELADEFFE</sequence>
<accession>A0AC61MT76</accession>
<evidence type="ECO:0000313" key="1">
    <source>
        <dbReference type="EMBL" id="QQK08827.1"/>
    </source>
</evidence>
<proteinExistence type="predicted"/>
<dbReference type="Proteomes" id="UP000595814">
    <property type="component" value="Chromosome"/>
</dbReference>
<keyword evidence="2" id="KW-1185">Reference proteome</keyword>
<reference evidence="1 2" key="1">
    <citation type="journal article" date="2022" name="Int. J. Syst. Evol. Microbiol.">
        <title>Miniphocaeibacter halophilus sp. nov., an ammonium-tolerant acetate-producing bacterium isolated from a biogas system.</title>
        <authorList>
            <person name="Schnurer A."/>
            <person name="Singh A."/>
            <person name="Bi S."/>
            <person name="Qiao W."/>
            <person name="Westerholm M."/>
        </authorList>
    </citation>
    <scope>NUCLEOTIDE SEQUENCE [LARGE SCALE GENOMIC DNA]</scope>
    <source>
        <strain evidence="1 2">AMB_01</strain>
    </source>
</reference>
<name>A0AC61MT76_9FIRM</name>
<evidence type="ECO:0000313" key="2">
    <source>
        <dbReference type="Proteomes" id="UP000595814"/>
    </source>
</evidence>
<gene>
    <name evidence="1" type="ORF">JFY71_04645</name>
</gene>
<dbReference type="EMBL" id="CP066744">
    <property type="protein sequence ID" value="QQK08827.1"/>
    <property type="molecule type" value="Genomic_DNA"/>
</dbReference>
<organism evidence="1 2">
    <name type="scientific">Miniphocaeibacter halophilus</name>
    <dbReference type="NCBI Taxonomy" id="2931922"/>
    <lineage>
        <taxon>Bacteria</taxon>
        <taxon>Bacillati</taxon>
        <taxon>Bacillota</taxon>
        <taxon>Tissierellia</taxon>
        <taxon>Tissierellales</taxon>
        <taxon>Peptoniphilaceae</taxon>
        <taxon>Miniphocaeibacter</taxon>
    </lineage>
</organism>